<dbReference type="FunFam" id="3.30.450.60:FF:000002">
    <property type="entry name" value="AP-2 complex subunit mu, putative"/>
    <property type="match status" value="1"/>
</dbReference>
<dbReference type="Pfam" id="PF13920">
    <property type="entry name" value="zf-C3HC4_3"/>
    <property type="match status" value="1"/>
</dbReference>
<dbReference type="GO" id="GO:0006886">
    <property type="term" value="P:intracellular protein transport"/>
    <property type="evidence" value="ECO:0007669"/>
    <property type="project" value="InterPro"/>
</dbReference>
<evidence type="ECO:0000256" key="6">
    <source>
        <dbReference type="SAM" id="MobiDB-lite"/>
    </source>
</evidence>
<evidence type="ECO:0000256" key="2">
    <source>
        <dbReference type="ARBA" id="ARBA00022448"/>
    </source>
</evidence>
<evidence type="ECO:0000256" key="5">
    <source>
        <dbReference type="PROSITE-ProRule" id="PRU00175"/>
    </source>
</evidence>
<dbReference type="SUPFAM" id="SSF53474">
    <property type="entry name" value="alpha/beta-Hydrolases"/>
    <property type="match status" value="1"/>
</dbReference>
<dbReference type="SMART" id="SM00184">
    <property type="entry name" value="RING"/>
    <property type="match status" value="1"/>
</dbReference>
<dbReference type="InterPro" id="IPR001841">
    <property type="entry name" value="Znf_RING"/>
</dbReference>
<evidence type="ECO:0000259" key="8">
    <source>
        <dbReference type="PROSITE" id="PS51072"/>
    </source>
</evidence>
<dbReference type="SUPFAM" id="SSF49447">
    <property type="entry name" value="Second domain of Mu2 adaptin subunit (ap50) of ap2 adaptor"/>
    <property type="match status" value="1"/>
</dbReference>
<dbReference type="Pfam" id="PF01217">
    <property type="entry name" value="Clat_adaptor_s"/>
    <property type="match status" value="1"/>
</dbReference>
<protein>
    <submittedName>
        <fullName evidence="9">AP-4 complex subunit mu-1</fullName>
    </submittedName>
</protein>
<dbReference type="GO" id="GO:0030131">
    <property type="term" value="C:clathrin adaptor complex"/>
    <property type="evidence" value="ECO:0007669"/>
    <property type="project" value="InterPro"/>
</dbReference>
<keyword evidence="5" id="KW-0479">Metal-binding</keyword>
<dbReference type="InterPro" id="IPR028565">
    <property type="entry name" value="MHD"/>
</dbReference>
<dbReference type="InterPro" id="IPR029058">
    <property type="entry name" value="AB_hydrolase_fold"/>
</dbReference>
<dbReference type="CDD" id="cd14838">
    <property type="entry name" value="AP4_Mu_N"/>
    <property type="match status" value="1"/>
</dbReference>
<dbReference type="InterPro" id="IPR001392">
    <property type="entry name" value="Clathrin_mu"/>
</dbReference>
<evidence type="ECO:0000259" key="7">
    <source>
        <dbReference type="PROSITE" id="PS50089"/>
    </source>
</evidence>
<feature type="domain" description="MHD" evidence="8">
    <location>
        <begin position="241"/>
        <end position="525"/>
    </location>
</feature>
<evidence type="ECO:0000313" key="9">
    <source>
        <dbReference type="EMBL" id="KAF4692511.1"/>
    </source>
</evidence>
<feature type="region of interest" description="Disordered" evidence="6">
    <location>
        <begin position="510"/>
        <end position="529"/>
    </location>
</feature>
<feature type="compositionally biased region" description="Polar residues" evidence="6">
    <location>
        <begin position="1290"/>
        <end position="1300"/>
    </location>
</feature>
<dbReference type="Gene3D" id="3.30.450.60">
    <property type="match status" value="1"/>
</dbReference>
<dbReference type="InterPro" id="IPR011012">
    <property type="entry name" value="Longin-like_dom_sf"/>
</dbReference>
<organism evidence="9 10">
    <name type="scientific">Perkinsus olseni</name>
    <name type="common">Perkinsus atlanticus</name>
    <dbReference type="NCBI Taxonomy" id="32597"/>
    <lineage>
        <taxon>Eukaryota</taxon>
        <taxon>Sar</taxon>
        <taxon>Alveolata</taxon>
        <taxon>Perkinsozoa</taxon>
        <taxon>Perkinsea</taxon>
        <taxon>Perkinsida</taxon>
        <taxon>Perkinsidae</taxon>
        <taxon>Perkinsus</taxon>
    </lineage>
</organism>
<feature type="domain" description="RING-type" evidence="7">
    <location>
        <begin position="1204"/>
        <end position="1247"/>
    </location>
</feature>
<evidence type="ECO:0000256" key="4">
    <source>
        <dbReference type="ARBA" id="ARBA00023136"/>
    </source>
</evidence>
<dbReference type="SUPFAM" id="SSF64356">
    <property type="entry name" value="SNARE-like"/>
    <property type="match status" value="1"/>
</dbReference>
<keyword evidence="5" id="KW-0862">Zinc</keyword>
<dbReference type="Gene3D" id="2.60.40.1170">
    <property type="entry name" value="Mu homology domain, subdomain B"/>
    <property type="match status" value="2"/>
</dbReference>
<dbReference type="Proteomes" id="UP000541610">
    <property type="component" value="Unassembled WGS sequence"/>
</dbReference>
<dbReference type="InterPro" id="IPR013094">
    <property type="entry name" value="AB_hydrolase_3"/>
</dbReference>
<name>A0A7J6PAW8_PEROL</name>
<dbReference type="InterPro" id="IPR036168">
    <property type="entry name" value="AP2_Mu_C_sf"/>
</dbReference>
<dbReference type="SUPFAM" id="SSF57850">
    <property type="entry name" value="RING/U-box"/>
    <property type="match status" value="1"/>
</dbReference>
<dbReference type="OrthoDB" id="10259133at2759"/>
<feature type="compositionally biased region" description="Polar residues" evidence="6">
    <location>
        <begin position="583"/>
        <end position="596"/>
    </location>
</feature>
<dbReference type="PROSITE" id="PS50089">
    <property type="entry name" value="ZF_RING_2"/>
    <property type="match status" value="1"/>
</dbReference>
<feature type="compositionally biased region" description="Low complexity" evidence="6">
    <location>
        <begin position="597"/>
        <end position="606"/>
    </location>
</feature>
<dbReference type="EMBL" id="JABANP010000059">
    <property type="protein sequence ID" value="KAF4692511.1"/>
    <property type="molecule type" value="Genomic_DNA"/>
</dbReference>
<feature type="compositionally biased region" description="Low complexity" evidence="6">
    <location>
        <begin position="1000"/>
        <end position="1009"/>
    </location>
</feature>
<evidence type="ECO:0000313" key="10">
    <source>
        <dbReference type="Proteomes" id="UP000541610"/>
    </source>
</evidence>
<dbReference type="GO" id="GO:0016787">
    <property type="term" value="F:hydrolase activity"/>
    <property type="evidence" value="ECO:0007669"/>
    <property type="project" value="InterPro"/>
</dbReference>
<evidence type="ECO:0000256" key="3">
    <source>
        <dbReference type="ARBA" id="ARBA00022927"/>
    </source>
</evidence>
<dbReference type="GO" id="GO:0016192">
    <property type="term" value="P:vesicle-mediated transport"/>
    <property type="evidence" value="ECO:0007669"/>
    <property type="project" value="InterPro"/>
</dbReference>
<dbReference type="InterPro" id="IPR022775">
    <property type="entry name" value="AP_mu_sigma_su"/>
</dbReference>
<keyword evidence="5" id="KW-0863">Zinc-finger</keyword>
<dbReference type="Gene3D" id="3.30.40.10">
    <property type="entry name" value="Zinc/RING finger domain, C3HC4 (zinc finger)"/>
    <property type="match status" value="1"/>
</dbReference>
<feature type="compositionally biased region" description="Polar residues" evidence="6">
    <location>
        <begin position="962"/>
        <end position="973"/>
    </location>
</feature>
<dbReference type="Pfam" id="PF00928">
    <property type="entry name" value="Adap_comp_sub"/>
    <property type="match status" value="1"/>
</dbReference>
<dbReference type="PANTHER" id="PTHR10529">
    <property type="entry name" value="AP COMPLEX SUBUNIT MU"/>
    <property type="match status" value="1"/>
</dbReference>
<dbReference type="PRINTS" id="PR00314">
    <property type="entry name" value="CLATHRINADPT"/>
</dbReference>
<feature type="compositionally biased region" description="Basic and acidic residues" evidence="6">
    <location>
        <begin position="914"/>
        <end position="937"/>
    </location>
</feature>
<sequence length="1300" mass="139219">MTPATVLDSVSQFYILSPRGDTIITRDFRGDIVKGTAEIFFRKAKFWNGGEPPPIFNLDGISFIYVKRSGLYFVLTTQCNVSPMWAIELLNNMIKVIKDYCGVLNEESLRKNFVLVYEILDEMIDFGIPQTTNTEVLRSCVHNEAIMVSDSPGTATGGGILSSLPAFNTSRTMPSTAVHRPIGPVAQHVPQAPPQVPVSAANSTIAAAQSVASSVLSTATSAVSSMAAGHIPGKAAAGDQKNEIFVDILERLTVLMNAQGQVLNSSIDGSIQMKSYLTGNPELRLALNDDLEILSQPREAAPMPNYGGGPQQAVVPLDDCTFHPRVDLNDFDSQRILSFVPPDGEFSVMNYRIDSEFRPPFRVTPFVDSVSQYKVELVIKIRAEVPESNYGGNIQMTIPTPPGTASVNCDMSAVGGAFVGAGPRGMQKPPPVQQSADFVESERKLYWNIKKLQGGHECTLRARLNFAQPVSGKPRIGPLALTFEVPMYVVSGLQVKYLRIADRYQGMPYGSTQAPQGAQGNPGTSSAITDELADPLNTLSMADLLGHAPEESSSPKWSDVKNEKMLPSRGSQETMKAAASSPELPQSEDQSVGNAPSLSTSMSSASSATVDIGVGDVSVYGRSSDASICTLGGGKPLKAHSSLGESMWASTIGPRAAGTMLKVPLRRFMGHSKRKSWNSNMESYISALRSVGKHLSGMSVDRVRKLAEKPLPNMMLPKGVFRFAQSLNIEGHKEPLHLTWMWPNDITPKRPPELAVQEIGPSISVLKTNPIILYVPGTPFCVWGKGVHRYMLYLLAKRAGAIVCCLSNNSLPPACSLEEGVCDIKAVYKHFIDDIGVDPGCMSVAGDSLGAGMATLALVGLRDEGVPLPNSACLMSPITDLADQVDDDSDDFSSSAGGESAVLDDTKSSSVDGITEKPSEAADTPKDDSADTKKDEETGGLGDDIVNSEETGEAAKEPDGGQPQSSKSESSKANTEEEKSVSKSEGSEEKPAESNEKPAEAAAPAATPAPSKPVPPPEKKECVDYVQRDLVSSVAQYAIGNCCPNSQEVSPYYADLSGLPNMLIQAGQDELFLPQIERFAAKVSAMKSPDTHLQFQEYEEMVHCFQLFSFCTSERDAPRRALGTMAAFSLCSLLHGWEAVLLPDMRRAGANVFVCETCRSVNRVYLVAGERRLSTVPDPTVILDNVTGVVPVSSEVTTKTITPCSVCLDNPGDMVILPCGHAGICQSCAVHIASNEAVGGSCCPKCRTDIDQLVRIGKLYDTSIQGCEVPFSRRVKAPPSVPPPPGLEKSQGTSRACSAE</sequence>
<feature type="compositionally biased region" description="Polar residues" evidence="6">
    <location>
        <begin position="510"/>
        <end position="528"/>
    </location>
</feature>
<feature type="region of interest" description="Disordered" evidence="6">
    <location>
        <begin position="1275"/>
        <end position="1300"/>
    </location>
</feature>
<feature type="region of interest" description="Disordered" evidence="6">
    <location>
        <begin position="547"/>
        <end position="606"/>
    </location>
</feature>
<dbReference type="GO" id="GO:0012505">
    <property type="term" value="C:endomembrane system"/>
    <property type="evidence" value="ECO:0007669"/>
    <property type="project" value="UniProtKB-SubCell"/>
</dbReference>
<comment type="caution">
    <text evidence="9">The sequence shown here is derived from an EMBL/GenBank/DDBJ whole genome shotgun (WGS) entry which is preliminary data.</text>
</comment>
<feature type="region of interest" description="Disordered" evidence="6">
    <location>
        <begin position="884"/>
        <end position="1020"/>
    </location>
</feature>
<proteinExistence type="predicted"/>
<accession>A0A7J6PAW8</accession>
<comment type="subcellular location">
    <subcellularLocation>
        <location evidence="1">Endomembrane system</location>
    </subcellularLocation>
</comment>
<keyword evidence="2" id="KW-0813">Transport</keyword>
<feature type="compositionally biased region" description="Basic and acidic residues" evidence="6">
    <location>
        <begin position="974"/>
        <end position="999"/>
    </location>
</feature>
<keyword evidence="3" id="KW-0653">Protein transport</keyword>
<dbReference type="Pfam" id="PF07859">
    <property type="entry name" value="Abhydrolase_3"/>
    <property type="match status" value="1"/>
</dbReference>
<dbReference type="InterPro" id="IPR050431">
    <property type="entry name" value="Adaptor_comp_med_subunit"/>
</dbReference>
<dbReference type="CDD" id="cd09253">
    <property type="entry name" value="AP-4_Mu4_Cterm"/>
    <property type="match status" value="1"/>
</dbReference>
<dbReference type="GO" id="GO:0008270">
    <property type="term" value="F:zinc ion binding"/>
    <property type="evidence" value="ECO:0007669"/>
    <property type="project" value="UniProtKB-KW"/>
</dbReference>
<dbReference type="Gene3D" id="3.40.50.1820">
    <property type="entry name" value="alpha/beta hydrolase"/>
    <property type="match status" value="2"/>
</dbReference>
<dbReference type="InterPro" id="IPR013083">
    <property type="entry name" value="Znf_RING/FYVE/PHD"/>
</dbReference>
<reference evidence="9 10" key="1">
    <citation type="submission" date="2020-04" db="EMBL/GenBank/DDBJ databases">
        <title>Perkinsus olseni comparative genomics.</title>
        <authorList>
            <person name="Bogema D.R."/>
        </authorList>
    </citation>
    <scope>NUCLEOTIDE SEQUENCE [LARGE SCALE GENOMIC DNA]</scope>
    <source>
        <strain evidence="9">00978-12</strain>
    </source>
</reference>
<evidence type="ECO:0000256" key="1">
    <source>
        <dbReference type="ARBA" id="ARBA00004308"/>
    </source>
</evidence>
<gene>
    <name evidence="9" type="primary">AP4M1</name>
    <name evidence="9" type="ORF">FOZ60_013180</name>
</gene>
<keyword evidence="4" id="KW-0472">Membrane</keyword>
<dbReference type="PROSITE" id="PS51072">
    <property type="entry name" value="MHD"/>
    <property type="match status" value="1"/>
</dbReference>